<gene>
    <name evidence="5" type="ORF">J2750_001956</name>
</gene>
<reference evidence="5 6" key="1">
    <citation type="submission" date="2023-07" db="EMBL/GenBank/DDBJ databases">
        <title>Genomic Encyclopedia of Type Strains, Phase IV (KMG-IV): sequencing the most valuable type-strain genomes for metagenomic binning, comparative biology and taxonomic classification.</title>
        <authorList>
            <person name="Goeker M."/>
        </authorList>
    </citation>
    <scope>NUCLEOTIDE SEQUENCE [LARGE SCALE GENOMIC DNA]</scope>
    <source>
        <strain evidence="5 6">DSM 17273</strain>
    </source>
</reference>
<dbReference type="RefSeq" id="WP_309740809.1">
    <property type="nucleotide sequence ID" value="NZ_JAVDQI010000008.1"/>
</dbReference>
<dbReference type="GO" id="GO:0030170">
    <property type="term" value="F:pyridoxal phosphate binding"/>
    <property type="evidence" value="ECO:0007669"/>
    <property type="project" value="InterPro"/>
</dbReference>
<dbReference type="InterPro" id="IPR015421">
    <property type="entry name" value="PyrdxlP-dep_Trfase_major"/>
</dbReference>
<dbReference type="PROSITE" id="PS00105">
    <property type="entry name" value="AA_TRANSFER_CLASS_1"/>
    <property type="match status" value="1"/>
</dbReference>
<keyword evidence="3" id="KW-0808">Transferase</keyword>
<comment type="caution">
    <text evidence="5">The sequence shown here is derived from an EMBL/GenBank/DDBJ whole genome shotgun (WGS) entry which is preliminary data.</text>
</comment>
<organism evidence="5 6">
    <name type="scientific">Methanococcoides alaskense</name>
    <dbReference type="NCBI Taxonomy" id="325778"/>
    <lineage>
        <taxon>Archaea</taxon>
        <taxon>Methanobacteriati</taxon>
        <taxon>Methanobacteriota</taxon>
        <taxon>Stenosarchaea group</taxon>
        <taxon>Methanomicrobia</taxon>
        <taxon>Methanosarcinales</taxon>
        <taxon>Methanosarcinaceae</taxon>
        <taxon>Methanococcoides</taxon>
    </lineage>
</organism>
<sequence length="372" mass="42198">MQHNYKTQTEKYEFVSGQHGGYYRHDFIDHAYLYNLYFPPEAVFTTLKDQIHDIVLNYPIAQDALAGLIGDVIHQPAERIVVGNGAAELIKIISGHISNKLIVPVPSFNEYANAAPADQVVEFPLEYPSFQLDVDKFAAKAIRVKADVAVVVTPNNPTSMLVPKSDLISLAQKLAKHDCMLIIDESFLDFVHDPDQTTLENELERYPNIAILKSMSKAYGICGLRIGYMLTANLAFAESVREGVHIWNINGFAEEFLRILPDYRQEFVESCKQVRIDRDNLYKNLCAIPGMTVYKPDANFIFCRLPDHAQSGPEVTRRLFIEHNMYIKHCQDKTLPDSSRYVRIASRTETENCKLVKALVDIIDLNTVEASR</sequence>
<dbReference type="Gene3D" id="3.90.1150.10">
    <property type="entry name" value="Aspartate Aminotransferase, domain 1"/>
    <property type="match status" value="1"/>
</dbReference>
<keyword evidence="6" id="KW-1185">Reference proteome</keyword>
<protein>
    <recommendedName>
        <fullName evidence="3">Aminotransferase</fullName>
        <ecNumber evidence="3">2.6.1.-</ecNumber>
    </recommendedName>
</protein>
<dbReference type="PANTHER" id="PTHR42885:SF1">
    <property type="entry name" value="THREONINE-PHOSPHATE DECARBOXYLASE"/>
    <property type="match status" value="1"/>
</dbReference>
<evidence type="ECO:0000313" key="5">
    <source>
        <dbReference type="EMBL" id="MDR6223486.1"/>
    </source>
</evidence>
<dbReference type="PANTHER" id="PTHR42885">
    <property type="entry name" value="HISTIDINOL-PHOSPHATE AMINOTRANSFERASE-RELATED"/>
    <property type="match status" value="1"/>
</dbReference>
<comment type="similarity">
    <text evidence="3">Belongs to the class-I pyridoxal-phosphate-dependent aminotransferase family.</text>
</comment>
<dbReference type="InterPro" id="IPR004839">
    <property type="entry name" value="Aminotransferase_I/II_large"/>
</dbReference>
<evidence type="ECO:0000313" key="6">
    <source>
        <dbReference type="Proteomes" id="UP001185015"/>
    </source>
</evidence>
<dbReference type="Proteomes" id="UP001185015">
    <property type="component" value="Unassembled WGS sequence"/>
</dbReference>
<dbReference type="InterPro" id="IPR015424">
    <property type="entry name" value="PyrdxlP-dep_Trfase"/>
</dbReference>
<dbReference type="EC" id="2.6.1.-" evidence="3"/>
<evidence type="ECO:0000256" key="1">
    <source>
        <dbReference type="ARBA" id="ARBA00001933"/>
    </source>
</evidence>
<dbReference type="InterPro" id="IPR015422">
    <property type="entry name" value="PyrdxlP-dep_Trfase_small"/>
</dbReference>
<dbReference type="AlphaFoldDB" id="A0AA90U0B2"/>
<evidence type="ECO:0000259" key="4">
    <source>
        <dbReference type="Pfam" id="PF00155"/>
    </source>
</evidence>
<evidence type="ECO:0000256" key="2">
    <source>
        <dbReference type="ARBA" id="ARBA00022898"/>
    </source>
</evidence>
<dbReference type="InterPro" id="IPR004838">
    <property type="entry name" value="NHTrfase_class1_PyrdxlP-BS"/>
</dbReference>
<feature type="domain" description="Aminotransferase class I/classII large" evidence="4">
    <location>
        <begin position="62"/>
        <end position="359"/>
    </location>
</feature>
<dbReference type="Pfam" id="PF00155">
    <property type="entry name" value="Aminotran_1_2"/>
    <property type="match status" value="1"/>
</dbReference>
<proteinExistence type="inferred from homology"/>
<name>A0AA90U0B2_9EURY</name>
<dbReference type="GO" id="GO:0008483">
    <property type="term" value="F:transaminase activity"/>
    <property type="evidence" value="ECO:0007669"/>
    <property type="project" value="UniProtKB-KW"/>
</dbReference>
<accession>A0AA90U0B2</accession>
<keyword evidence="2" id="KW-0663">Pyridoxal phosphate</keyword>
<keyword evidence="3 5" id="KW-0032">Aminotransferase</keyword>
<comment type="cofactor">
    <cofactor evidence="1 3">
        <name>pyridoxal 5'-phosphate</name>
        <dbReference type="ChEBI" id="CHEBI:597326"/>
    </cofactor>
</comment>
<evidence type="ECO:0000256" key="3">
    <source>
        <dbReference type="RuleBase" id="RU000481"/>
    </source>
</evidence>
<dbReference type="Gene3D" id="3.40.640.10">
    <property type="entry name" value="Type I PLP-dependent aspartate aminotransferase-like (Major domain)"/>
    <property type="match status" value="1"/>
</dbReference>
<dbReference type="EMBL" id="JAVDQI010000008">
    <property type="protein sequence ID" value="MDR6223486.1"/>
    <property type="molecule type" value="Genomic_DNA"/>
</dbReference>
<dbReference type="CDD" id="cd00609">
    <property type="entry name" value="AAT_like"/>
    <property type="match status" value="1"/>
</dbReference>
<dbReference type="SUPFAM" id="SSF53383">
    <property type="entry name" value="PLP-dependent transferases"/>
    <property type="match status" value="1"/>
</dbReference>